<accession>A0A1C4E0G0</accession>
<dbReference type="Gene3D" id="3.90.1340.10">
    <property type="entry name" value="Phage tail collar domain"/>
    <property type="match status" value="1"/>
</dbReference>
<evidence type="ECO:0000313" key="3">
    <source>
        <dbReference type="Proteomes" id="UP000242818"/>
    </source>
</evidence>
<gene>
    <name evidence="2" type="ORF">GA0116948_1078</name>
</gene>
<dbReference type="EMBL" id="FMAR01000007">
    <property type="protein sequence ID" value="SCC37049.1"/>
    <property type="molecule type" value="Genomic_DNA"/>
</dbReference>
<protein>
    <submittedName>
        <fullName evidence="2">Microcystin-dependent protein</fullName>
    </submittedName>
</protein>
<sequence>MDVYMALIFIFGGNYAINGFAFCQGQALSISQNTALFSILGTLYGGNGSSSFCLPDLRGRVPRGMGQGVGLSYVSLGEMVGSESVSLKTTNMPLHTHAATLSNAKASFPASNQVGTTNVPDGTVSLAKFPTLGSGPGAQAIKGYAAPDGTTFLSPGTVTADVTIGNTGGSVPFNNLNPYLGVNYIIALQGIYPSRN</sequence>
<dbReference type="InterPro" id="IPR037053">
    <property type="entry name" value="Phage_tail_collar_dom_sf"/>
</dbReference>
<dbReference type="RefSeq" id="WP_089712169.1">
    <property type="nucleotide sequence ID" value="NZ_FMAR01000007.1"/>
</dbReference>
<dbReference type="SUPFAM" id="SSF88874">
    <property type="entry name" value="Receptor-binding domain of short tail fibre protein gp12"/>
    <property type="match status" value="1"/>
</dbReference>
<dbReference type="Proteomes" id="UP000242818">
    <property type="component" value="Unassembled WGS sequence"/>
</dbReference>
<proteinExistence type="predicted"/>
<evidence type="ECO:0000259" key="1">
    <source>
        <dbReference type="Pfam" id="PF07484"/>
    </source>
</evidence>
<keyword evidence="3" id="KW-1185">Reference proteome</keyword>
<dbReference type="OrthoDB" id="9810174at2"/>
<dbReference type="InterPro" id="IPR011083">
    <property type="entry name" value="Phage_tail_collar_dom"/>
</dbReference>
<name>A0A1C4E0G0_9BACT</name>
<dbReference type="Pfam" id="PF07484">
    <property type="entry name" value="Collar"/>
    <property type="match status" value="1"/>
</dbReference>
<dbReference type="AlphaFoldDB" id="A0A1C4E0G0"/>
<reference evidence="2 3" key="1">
    <citation type="submission" date="2016-08" db="EMBL/GenBank/DDBJ databases">
        <authorList>
            <person name="Seilhamer J.J."/>
        </authorList>
    </citation>
    <scope>NUCLEOTIDE SEQUENCE [LARGE SCALE GENOMIC DNA]</scope>
    <source>
        <strain evidence="2 3">A37T2</strain>
    </source>
</reference>
<dbReference type="STRING" id="1335309.GA0116948_1078"/>
<feature type="domain" description="Phage tail collar" evidence="1">
    <location>
        <begin position="8"/>
        <end position="62"/>
    </location>
</feature>
<evidence type="ECO:0000313" key="2">
    <source>
        <dbReference type="EMBL" id="SCC37049.1"/>
    </source>
</evidence>
<organism evidence="2 3">
    <name type="scientific">Chitinophaga costaii</name>
    <dbReference type="NCBI Taxonomy" id="1335309"/>
    <lineage>
        <taxon>Bacteria</taxon>
        <taxon>Pseudomonadati</taxon>
        <taxon>Bacteroidota</taxon>
        <taxon>Chitinophagia</taxon>
        <taxon>Chitinophagales</taxon>
        <taxon>Chitinophagaceae</taxon>
        <taxon>Chitinophaga</taxon>
    </lineage>
</organism>